<dbReference type="GO" id="GO:0005742">
    <property type="term" value="C:mitochondrial outer membrane translocase complex"/>
    <property type="evidence" value="ECO:0007669"/>
    <property type="project" value="InterPro"/>
</dbReference>
<sequence length="51" mass="5755">MPSEDTKERIAKFIEIGRTVLHYGWVPAVIYLGFTRSNPQPSLIKLISPLA</sequence>
<organism evidence="10 11">
    <name type="scientific">Schizophyllum amplum</name>
    <dbReference type="NCBI Taxonomy" id="97359"/>
    <lineage>
        <taxon>Eukaryota</taxon>
        <taxon>Fungi</taxon>
        <taxon>Dikarya</taxon>
        <taxon>Basidiomycota</taxon>
        <taxon>Agaricomycotina</taxon>
        <taxon>Agaricomycetes</taxon>
        <taxon>Agaricomycetidae</taxon>
        <taxon>Agaricales</taxon>
        <taxon>Schizophyllaceae</taxon>
        <taxon>Schizophyllum</taxon>
    </lineage>
</organism>
<dbReference type="InterPro" id="IPR012621">
    <property type="entry name" value="Tom7"/>
</dbReference>
<comment type="caution">
    <text evidence="10">The sequence shown here is derived from an EMBL/GenBank/DDBJ whole genome shotgun (WGS) entry which is preliminary data.</text>
</comment>
<dbReference type="GO" id="GO:0045040">
    <property type="term" value="P:protein insertion into mitochondrial outer membrane"/>
    <property type="evidence" value="ECO:0007669"/>
    <property type="project" value="TreeGrafter"/>
</dbReference>
<dbReference type="OrthoDB" id="284357at2759"/>
<dbReference type="Pfam" id="PF08038">
    <property type="entry name" value="Tom7"/>
    <property type="match status" value="1"/>
</dbReference>
<evidence type="ECO:0000256" key="4">
    <source>
        <dbReference type="ARBA" id="ARBA00022692"/>
    </source>
</evidence>
<dbReference type="AlphaFoldDB" id="A0A550CTW6"/>
<reference evidence="10 11" key="1">
    <citation type="journal article" date="2019" name="New Phytol.">
        <title>Comparative genomics reveals unique wood-decay strategies and fruiting body development in the Schizophyllaceae.</title>
        <authorList>
            <person name="Almasi E."/>
            <person name="Sahu N."/>
            <person name="Krizsan K."/>
            <person name="Balint B."/>
            <person name="Kovacs G.M."/>
            <person name="Kiss B."/>
            <person name="Cseklye J."/>
            <person name="Drula E."/>
            <person name="Henrissat B."/>
            <person name="Nagy I."/>
            <person name="Chovatia M."/>
            <person name="Adam C."/>
            <person name="LaButti K."/>
            <person name="Lipzen A."/>
            <person name="Riley R."/>
            <person name="Grigoriev I.V."/>
            <person name="Nagy L.G."/>
        </authorList>
    </citation>
    <scope>NUCLEOTIDE SEQUENCE [LARGE SCALE GENOMIC DNA]</scope>
    <source>
        <strain evidence="10 11">NL-1724</strain>
    </source>
</reference>
<keyword evidence="6" id="KW-0653">Protein transport</keyword>
<accession>A0A550CTW6</accession>
<dbReference type="Proteomes" id="UP000320762">
    <property type="component" value="Unassembled WGS sequence"/>
</dbReference>
<protein>
    <submittedName>
        <fullName evidence="10">Mitochondrial import receptor subunit TOM7</fullName>
    </submittedName>
</protein>
<evidence type="ECO:0000256" key="5">
    <source>
        <dbReference type="ARBA" id="ARBA00022787"/>
    </source>
</evidence>
<evidence type="ECO:0000313" key="10">
    <source>
        <dbReference type="EMBL" id="TRM68234.1"/>
    </source>
</evidence>
<keyword evidence="9" id="KW-0472">Membrane</keyword>
<evidence type="ECO:0000256" key="2">
    <source>
        <dbReference type="ARBA" id="ARBA00010917"/>
    </source>
</evidence>
<evidence type="ECO:0000256" key="7">
    <source>
        <dbReference type="ARBA" id="ARBA00022989"/>
    </source>
</evidence>
<keyword evidence="5" id="KW-1000">Mitochondrion outer membrane</keyword>
<comment type="subcellular location">
    <subcellularLocation>
        <location evidence="1">Mitochondrion outer membrane</location>
        <topology evidence="1">Single-pass membrane protein</topology>
    </subcellularLocation>
</comment>
<keyword evidence="11" id="KW-1185">Reference proteome</keyword>
<dbReference type="STRING" id="97359.A0A550CTW6"/>
<keyword evidence="3" id="KW-0813">Transport</keyword>
<evidence type="ECO:0000313" key="11">
    <source>
        <dbReference type="Proteomes" id="UP000320762"/>
    </source>
</evidence>
<keyword evidence="7" id="KW-1133">Transmembrane helix</keyword>
<gene>
    <name evidence="10" type="ORF">BD626DRAFT_481152</name>
</gene>
<dbReference type="PANTHER" id="PTHR34944">
    <property type="entry name" value="MITOCHONDRIAL IMPORT RECEPTOR SUBUNIT TOM7"/>
    <property type="match status" value="1"/>
</dbReference>
<proteinExistence type="inferred from homology"/>
<keyword evidence="4" id="KW-0812">Transmembrane</keyword>
<evidence type="ECO:0000256" key="3">
    <source>
        <dbReference type="ARBA" id="ARBA00022448"/>
    </source>
</evidence>
<dbReference type="EMBL" id="VDMD01000002">
    <property type="protein sequence ID" value="TRM68234.1"/>
    <property type="molecule type" value="Genomic_DNA"/>
</dbReference>
<dbReference type="PANTHER" id="PTHR34944:SF2">
    <property type="entry name" value="MITOCHONDRIAL IMPORT RECEPTOR SUBUNIT TOM7"/>
    <property type="match status" value="1"/>
</dbReference>
<evidence type="ECO:0000256" key="1">
    <source>
        <dbReference type="ARBA" id="ARBA00004572"/>
    </source>
</evidence>
<name>A0A550CTW6_9AGAR</name>
<keyword evidence="8" id="KW-0496">Mitochondrion</keyword>
<evidence type="ECO:0000256" key="6">
    <source>
        <dbReference type="ARBA" id="ARBA00022927"/>
    </source>
</evidence>
<comment type="similarity">
    <text evidence="2">Belongs to the Tom7 family.</text>
</comment>
<keyword evidence="10" id="KW-0675">Receptor</keyword>
<evidence type="ECO:0000256" key="8">
    <source>
        <dbReference type="ARBA" id="ARBA00023128"/>
    </source>
</evidence>
<dbReference type="GO" id="GO:0030150">
    <property type="term" value="P:protein import into mitochondrial matrix"/>
    <property type="evidence" value="ECO:0007669"/>
    <property type="project" value="InterPro"/>
</dbReference>
<evidence type="ECO:0000256" key="9">
    <source>
        <dbReference type="ARBA" id="ARBA00023136"/>
    </source>
</evidence>